<proteinExistence type="predicted"/>
<reference evidence="1 2" key="1">
    <citation type="journal article" date="2012" name="J. Bacteriol.">
        <title>Draft genome sequence of the cyanide-utilizing bacterium Pseudomonas fluorescens strain NCIMB 11764.</title>
        <authorList>
            <person name="Vilo C.A."/>
            <person name="Benedik M.J."/>
            <person name="Kunz D.A."/>
            <person name="Dong Q."/>
        </authorList>
    </citation>
    <scope>NUCLEOTIDE SEQUENCE [LARGE SCALE GENOMIC DNA]</scope>
    <source>
        <strain evidence="1 2">NCIMB 11764</strain>
    </source>
</reference>
<dbReference type="AlphaFoldDB" id="A0A0K1QUM6"/>
<dbReference type="OrthoDB" id="6772723at2"/>
<sequence>MTIQIRSSSAERAVYLCYGSDSHTLRIEGAEDSPWVSQGVSLNHASADSPLIFADPGYGELQKLEPEGSEWKLRCPADGIDHDFEYSIQSEFTAVPYKISMRLGHYRREVLDSRSPISAPVIGDTVKAQITVGSFYTKQALENIEVKWSIGGTTTTVPTSTSGVSQFSHTVQTLGEQTITAEFYSPYDDKTVSESFEIKVYETSPWEDAKLYVNDREVMWGDPIGLTRGRANALRVEVAPEIAKVLRLGVGESGGLNLVSNPPFESDVSPVGETFNWTVTPDDGLSGLGMLVLFSTDVVLPWELPFWVMSANLSDEVEGVWVDGVAYPVEGAVLFRDEPRTITLSYKAGSPVRDWPLELTATLLSGLQDGDLVVTSDGLHTWTIVASNNSGTFKLDLTGAGFTAGVSTPVSKVLSRNLADEATVQIDGKDAEPGALYFRGGVHTLTLVPKVGSPIAGYGVGLWLGRSPLVTSNPPAETFTGLHSWTITLASDRSGMFHFELAGEHFGRGNIKIDANKLLSPDLADEADVLIGGNIVPPEGIDFKHLQPQVLTLRYKTDSPLPGHPVKLKCRIVEGLEEGSLPSEPDYGEEQTTHRWTMTGLRGIGKFQLSLAGNNMTSELVVPVCHLSGVGVPDYFTVQFDGNSLKPGDKAHATRYGRHTITLIPKSGAPDNKVKLDWGIEAPDGVTMTPAPGVSQAVHPTEGATWELRCLGVDAEFSVKAEWEGASLTALETPVSLKAGTYNMRFRFLEISMPYPPTEVLAAELIAGAGWGVKPGVQVTTQEGVPVAGVNVEFITPDHPVGFGTTNATGVTGSSVVIKYYPKERHVIELLAKTTEATGRVSMIRILILLIPANA</sequence>
<dbReference type="EMBL" id="CP010945">
    <property type="protein sequence ID" value="AKV09155.1"/>
    <property type="molecule type" value="Genomic_DNA"/>
</dbReference>
<evidence type="ECO:0008006" key="3">
    <source>
        <dbReference type="Google" id="ProtNLM"/>
    </source>
</evidence>
<dbReference type="eggNOG" id="ENOG5031TQN">
    <property type="taxonomic scope" value="Bacteria"/>
</dbReference>
<protein>
    <recommendedName>
        <fullName evidence="3">Ig-like domain-containing protein</fullName>
    </recommendedName>
</protein>
<organism evidence="1 2">
    <name type="scientific">Pseudomonas fluorescens NCIMB 11764</name>
    <dbReference type="NCBI Taxonomy" id="1221522"/>
    <lineage>
        <taxon>Bacteria</taxon>
        <taxon>Pseudomonadati</taxon>
        <taxon>Pseudomonadota</taxon>
        <taxon>Gammaproteobacteria</taxon>
        <taxon>Pseudomonadales</taxon>
        <taxon>Pseudomonadaceae</taxon>
        <taxon>Pseudomonas</taxon>
    </lineage>
</organism>
<name>A0A0K1QUM6_PSEFL</name>
<evidence type="ECO:0000313" key="2">
    <source>
        <dbReference type="Proteomes" id="UP000017175"/>
    </source>
</evidence>
<dbReference type="Proteomes" id="UP000017175">
    <property type="component" value="Chromosome"/>
</dbReference>
<accession>A0A0K1QUM6</accession>
<gene>
    <name evidence="1" type="ORF">B723_23285</name>
</gene>
<evidence type="ECO:0000313" key="1">
    <source>
        <dbReference type="EMBL" id="AKV09155.1"/>
    </source>
</evidence>
<dbReference type="RefSeq" id="WP_052909707.1">
    <property type="nucleotide sequence ID" value="NZ_CP010945.1"/>
</dbReference>